<reference evidence="1 2" key="1">
    <citation type="journal article" date="2012" name="Genome Biol.">
        <title>Genome and low-iron response of an oceanic diatom adapted to chronic iron limitation.</title>
        <authorList>
            <person name="Lommer M."/>
            <person name="Specht M."/>
            <person name="Roy A.S."/>
            <person name="Kraemer L."/>
            <person name="Andreson R."/>
            <person name="Gutowska M.A."/>
            <person name="Wolf J."/>
            <person name="Bergner S.V."/>
            <person name="Schilhabel M.B."/>
            <person name="Klostermeier U.C."/>
            <person name="Beiko R.G."/>
            <person name="Rosenstiel P."/>
            <person name="Hippler M."/>
            <person name="Laroche J."/>
        </authorList>
    </citation>
    <scope>NUCLEOTIDE SEQUENCE [LARGE SCALE GENOMIC DNA]</scope>
    <source>
        <strain evidence="1 2">CCMP1005</strain>
    </source>
</reference>
<organism evidence="1 2">
    <name type="scientific">Thalassiosira oceanica</name>
    <name type="common">Marine diatom</name>
    <dbReference type="NCBI Taxonomy" id="159749"/>
    <lineage>
        <taxon>Eukaryota</taxon>
        <taxon>Sar</taxon>
        <taxon>Stramenopiles</taxon>
        <taxon>Ochrophyta</taxon>
        <taxon>Bacillariophyta</taxon>
        <taxon>Coscinodiscophyceae</taxon>
        <taxon>Thalassiosirophycidae</taxon>
        <taxon>Thalassiosirales</taxon>
        <taxon>Thalassiosiraceae</taxon>
        <taxon>Thalassiosira</taxon>
    </lineage>
</organism>
<comment type="caution">
    <text evidence="1">The sequence shown here is derived from an EMBL/GenBank/DDBJ whole genome shotgun (WGS) entry which is preliminary data.</text>
</comment>
<gene>
    <name evidence="1" type="ORF">THAOC_23580</name>
</gene>
<dbReference type="AlphaFoldDB" id="K0RVQ3"/>
<proteinExistence type="predicted"/>
<keyword evidence="2" id="KW-1185">Reference proteome</keyword>
<sequence length="917" mass="104896">MAPCSPPTWCRGRWSTLWIRSNRLSKPGAWDHGDHTTVVGITGTSSRGQRSVTVTSLSEPDGFALSRSLVRVCSSIADPVYYRYLTLRMTASVASEGPLSETVISLVYPFVGYYDAGRYGGLVCKAWRRVLLSDELWRHYIEIELLEYDRIHASRLQNDDTYAPIDGRYTSLSHKLLDKESVVDHGRTLKGAFFMCRRLGSSMSTHEYAGPDAPGREWAGNETTMRQKKLHQYRGVRAKIDKLQAIFYTDDEEDRTSSIHQMKMKLLSQAQTKQPLNHVQPRAEGVIKKVGEYILTAAAINHVSLEDDAFGPSFPIQATYAEILMAIEAIAGERITPTLELQVKQTSSGGLEKQFSYKTLALSEDGWPLPLIKMLNYLIAKLWIKRKDEFLEEAGIRWSVRDEYHGDEVAMENGERLYGEEIMRWWGSLPEQAQQLILSVATEQLPHLIQSDLSVSGITVETLRVLVYEMRPIRISEVLHCAFNLSATIDSQVCLQHACCFSNLIEEEYSVHRGDRSTSETDVAQLLLDIFIEILPEECHLRMPRMTREYTDGLETAMMSAMDRWNTLVEQLTEAIQSNNFLSQHAEDLLREIISIEASFNLGFYSREQEILEGHHHREYGVSDMVKRFVHQALASQSLPQNFHRDPVYSVKKKVKAVVSECRRFNEMTFYEQAEFRVRYDDAMNEFRRLIYAVFSDYNATSPYYGGNVMFYDFCVDGLPCCESVDNQKENQDYADLSKAAQWVEGHWYCDNLPERLVQPRLFGLPLHENVIRSMCRFMVDNLYQAGVTPYGVSSVAPFLVREHLERFCDKNADCAMIVWDTIGLAIRNAVNVASSNWLMNDDTYQNIIKELVGMCVRTRAKILLQQVKEIYRGNSRIFVQGVIPPFIEVARMVKERKEAYGSEGFLFDIGHMKPGI</sequence>
<protein>
    <recommendedName>
        <fullName evidence="3">F-box domain-containing protein</fullName>
    </recommendedName>
</protein>
<name>K0RVQ3_THAOC</name>
<dbReference type="Proteomes" id="UP000266841">
    <property type="component" value="Unassembled WGS sequence"/>
</dbReference>
<evidence type="ECO:0000313" key="1">
    <source>
        <dbReference type="EMBL" id="EJK56519.1"/>
    </source>
</evidence>
<accession>K0RVQ3</accession>
<evidence type="ECO:0008006" key="3">
    <source>
        <dbReference type="Google" id="ProtNLM"/>
    </source>
</evidence>
<evidence type="ECO:0000313" key="2">
    <source>
        <dbReference type="Proteomes" id="UP000266841"/>
    </source>
</evidence>
<dbReference type="EMBL" id="AGNL01031202">
    <property type="protein sequence ID" value="EJK56519.1"/>
    <property type="molecule type" value="Genomic_DNA"/>
</dbReference>